<dbReference type="InterPro" id="IPR005119">
    <property type="entry name" value="LysR_subst-bd"/>
</dbReference>
<proteinExistence type="inferred from homology"/>
<feature type="domain" description="HTH lysR-type" evidence="5">
    <location>
        <begin position="13"/>
        <end position="70"/>
    </location>
</feature>
<comment type="similarity">
    <text evidence="1">Belongs to the LysR transcriptional regulatory family.</text>
</comment>
<dbReference type="NCBIfam" id="NF008352">
    <property type="entry name" value="PRK11139.1"/>
    <property type="match status" value="1"/>
</dbReference>
<dbReference type="InterPro" id="IPR058163">
    <property type="entry name" value="LysR-type_TF_proteobact-type"/>
</dbReference>
<dbReference type="EMBL" id="CP071060">
    <property type="protein sequence ID" value="QSI78817.1"/>
    <property type="molecule type" value="Genomic_DNA"/>
</dbReference>
<gene>
    <name evidence="6" type="primary">gcvA</name>
    <name evidence="6" type="ORF">JY500_09500</name>
</gene>
<dbReference type="InterPro" id="IPR000847">
    <property type="entry name" value="LysR_HTH_N"/>
</dbReference>
<dbReference type="InterPro" id="IPR036388">
    <property type="entry name" value="WH-like_DNA-bd_sf"/>
</dbReference>
<keyword evidence="2" id="KW-0805">Transcription regulation</keyword>
<dbReference type="CDD" id="cd08432">
    <property type="entry name" value="PBP2_GcdR_TrpI_HvrB_AmpR_like"/>
    <property type="match status" value="1"/>
</dbReference>
<keyword evidence="7" id="KW-1185">Reference proteome</keyword>
<evidence type="ECO:0000256" key="3">
    <source>
        <dbReference type="ARBA" id="ARBA00023125"/>
    </source>
</evidence>
<dbReference type="Pfam" id="PF03466">
    <property type="entry name" value="LysR_substrate"/>
    <property type="match status" value="1"/>
</dbReference>
<accession>A0ABX7MAQ6</accession>
<evidence type="ECO:0000313" key="7">
    <source>
        <dbReference type="Proteomes" id="UP000663570"/>
    </source>
</evidence>
<dbReference type="SUPFAM" id="SSF53850">
    <property type="entry name" value="Periplasmic binding protein-like II"/>
    <property type="match status" value="1"/>
</dbReference>
<organism evidence="6 7">
    <name type="scientific">Niveibacterium microcysteis</name>
    <dbReference type="NCBI Taxonomy" id="2811415"/>
    <lineage>
        <taxon>Bacteria</taxon>
        <taxon>Pseudomonadati</taxon>
        <taxon>Pseudomonadota</taxon>
        <taxon>Betaproteobacteria</taxon>
        <taxon>Rhodocyclales</taxon>
        <taxon>Rhodocyclaceae</taxon>
        <taxon>Niveibacterium</taxon>
    </lineage>
</organism>
<dbReference type="PRINTS" id="PR00039">
    <property type="entry name" value="HTHLYSR"/>
</dbReference>
<evidence type="ECO:0000256" key="4">
    <source>
        <dbReference type="ARBA" id="ARBA00023163"/>
    </source>
</evidence>
<evidence type="ECO:0000259" key="5">
    <source>
        <dbReference type="PROSITE" id="PS50931"/>
    </source>
</evidence>
<dbReference type="Pfam" id="PF00126">
    <property type="entry name" value="HTH_1"/>
    <property type="match status" value="1"/>
</dbReference>
<dbReference type="InterPro" id="IPR036390">
    <property type="entry name" value="WH_DNA-bd_sf"/>
</dbReference>
<dbReference type="PANTHER" id="PTHR30537:SF79">
    <property type="entry name" value="TRANSCRIPTIONAL REGULATOR-RELATED"/>
    <property type="match status" value="1"/>
</dbReference>
<evidence type="ECO:0000313" key="6">
    <source>
        <dbReference type="EMBL" id="QSI78817.1"/>
    </source>
</evidence>
<keyword evidence="3" id="KW-0238">DNA-binding</keyword>
<dbReference type="PANTHER" id="PTHR30537">
    <property type="entry name" value="HTH-TYPE TRANSCRIPTIONAL REGULATOR"/>
    <property type="match status" value="1"/>
</dbReference>
<evidence type="ECO:0000256" key="2">
    <source>
        <dbReference type="ARBA" id="ARBA00023015"/>
    </source>
</evidence>
<sequence>MRSANRSALPPLPPLGALRAFEAAARLGSLTAAAEELSVTHGAVSQQVKTLEEWIGVALFERKGRGVALTAAGAALAETAHDALLSIAERTAALRRRTNPRRLTVTTMPSFAARWLSPRIGRFLERELNIELNIRSSEALVDLLAEGVDVAIRFGGGCYPGLLSEFLMADELLVAVSPGFRGGDLPRAPADLRDVQLLHGHGEDWPDWFAAEGLSLSARPKMLSYNDSSLALQAAVEGAGVVLTRRSLAITDFAAGRLVQLFDRVRPLPSSYWIVTTPASSELPLVQRFRGWLLEEVRRPL</sequence>
<dbReference type="Proteomes" id="UP000663570">
    <property type="component" value="Chromosome"/>
</dbReference>
<dbReference type="Gene3D" id="1.10.10.10">
    <property type="entry name" value="Winged helix-like DNA-binding domain superfamily/Winged helix DNA-binding domain"/>
    <property type="match status" value="1"/>
</dbReference>
<dbReference type="Gene3D" id="3.40.190.10">
    <property type="entry name" value="Periplasmic binding protein-like II"/>
    <property type="match status" value="2"/>
</dbReference>
<evidence type="ECO:0000256" key="1">
    <source>
        <dbReference type="ARBA" id="ARBA00009437"/>
    </source>
</evidence>
<reference evidence="6 7" key="1">
    <citation type="submission" date="2021-02" db="EMBL/GenBank/DDBJ databases">
        <title>Niveibacterium changnyeongensis HC41.</title>
        <authorList>
            <person name="Kang M."/>
        </authorList>
    </citation>
    <scope>NUCLEOTIDE SEQUENCE [LARGE SCALE GENOMIC DNA]</scope>
    <source>
        <strain evidence="6 7">HC41</strain>
    </source>
</reference>
<dbReference type="SUPFAM" id="SSF46785">
    <property type="entry name" value="Winged helix' DNA-binding domain"/>
    <property type="match status" value="1"/>
</dbReference>
<keyword evidence="4" id="KW-0804">Transcription</keyword>
<name>A0ABX7MAQ6_9RHOO</name>
<dbReference type="PROSITE" id="PS50931">
    <property type="entry name" value="HTH_LYSR"/>
    <property type="match status" value="1"/>
</dbReference>
<protein>
    <submittedName>
        <fullName evidence="6">Transcriptional regulator GcvA</fullName>
    </submittedName>
</protein>